<keyword evidence="2" id="KW-0449">Lipoprotein</keyword>
<comment type="caution">
    <text evidence="2">The sequence shown here is derived from an EMBL/GenBank/DDBJ whole genome shotgun (WGS) entry which is preliminary data.</text>
</comment>
<sequence>MKNSKIFVYAALALSAFGMQSCLDYDTPGDEFNANQTIVPPVISSGKADVIDYEKVISDEGVAEAIMALDDNIRTAQTGVYGIRGGKDGGAPEAHAYQFCYTLGPDNYVQYFCVPHYDFPYSNFTLRSTYDMCKGSIGGPGSGFSSAKLYIAPLLNTEKIDSVPELKAIFLTLFNYSAIENADLFGPMPYEEFKALRDKSPFEYNDVRTIYYGVKKNLDDAIACLKYYKDNRSQAYKEQLANVMYSYLTIVNEPYSKTWEDMEPWIRFANSLKLRMAIHMSGIEPETAKTWAEEAVRDGVITDVDNEVAIYPTFSGKDHPLVEITGWSDAVMGASFLNLLENLDHPYMKYLFTKNSVGLAKSPQAVEGSSCPATTPMNSVYVGMRDGVAPGEGQAAANNPYCGYSMLDKAYLAQTQAPLFLMKCSEVYFLLAEGALRGWNMGGTAKQFYEQGIRNASLEARSFMGNKYNQLVDDYLNVEAPKGIPYVDPQGLTPDMPSVTKIGVKWNEGDSPEVKLEKIITQKYIASFPYSYESWVDLRRVGYPKLFPILGVADGDGTIGAGDPWVQTKENIMRRIPWASDDPQTKEDIANTGIPALGEGATDTQGQHLWWDNGASNF</sequence>
<reference evidence="2 3" key="1">
    <citation type="submission" date="2018-08" db="EMBL/GenBank/DDBJ databases">
        <title>A genome reference for cultivated species of the human gut microbiota.</title>
        <authorList>
            <person name="Zou Y."/>
            <person name="Xue W."/>
            <person name="Luo G."/>
        </authorList>
    </citation>
    <scope>NUCLEOTIDE SEQUENCE [LARGE SCALE GENOMIC DNA]</scope>
    <source>
        <strain evidence="2 3">AF42-9</strain>
    </source>
</reference>
<dbReference type="AlphaFoldDB" id="A0A3R6G1D6"/>
<dbReference type="OrthoDB" id="1387301at2"/>
<accession>A0A3R6G1D6</accession>
<keyword evidence="3" id="KW-1185">Reference proteome</keyword>
<dbReference type="Proteomes" id="UP000286598">
    <property type="component" value="Unassembled WGS sequence"/>
</dbReference>
<dbReference type="InterPro" id="IPR011990">
    <property type="entry name" value="TPR-like_helical_dom_sf"/>
</dbReference>
<protein>
    <submittedName>
        <fullName evidence="2">SusD/RagB family nutrient-binding outer membrane lipoprotein</fullName>
    </submittedName>
</protein>
<dbReference type="EMBL" id="QRNO01000062">
    <property type="protein sequence ID" value="RHK48494.1"/>
    <property type="molecule type" value="Genomic_DNA"/>
</dbReference>
<evidence type="ECO:0000313" key="3">
    <source>
        <dbReference type="Proteomes" id="UP000286598"/>
    </source>
</evidence>
<feature type="signal peptide" evidence="1">
    <location>
        <begin position="1"/>
        <end position="24"/>
    </location>
</feature>
<evidence type="ECO:0000256" key="1">
    <source>
        <dbReference type="SAM" id="SignalP"/>
    </source>
</evidence>
<organism evidence="2 3">
    <name type="scientific">Leyella stercorea</name>
    <dbReference type="NCBI Taxonomy" id="363265"/>
    <lineage>
        <taxon>Bacteria</taxon>
        <taxon>Pseudomonadati</taxon>
        <taxon>Bacteroidota</taxon>
        <taxon>Bacteroidia</taxon>
        <taxon>Bacteroidales</taxon>
        <taxon>Prevotellaceae</taxon>
        <taxon>Leyella</taxon>
    </lineage>
</organism>
<proteinExistence type="predicted"/>
<dbReference type="InterPro" id="IPR024302">
    <property type="entry name" value="SusD-like"/>
</dbReference>
<dbReference type="Pfam" id="PF12741">
    <property type="entry name" value="SusD-like"/>
    <property type="match status" value="1"/>
</dbReference>
<dbReference type="SUPFAM" id="SSF48452">
    <property type="entry name" value="TPR-like"/>
    <property type="match status" value="1"/>
</dbReference>
<gene>
    <name evidence="2" type="ORF">DW060_10500</name>
</gene>
<feature type="chain" id="PRO_5018722539" evidence="1">
    <location>
        <begin position="25"/>
        <end position="618"/>
    </location>
</feature>
<dbReference type="PROSITE" id="PS51257">
    <property type="entry name" value="PROKAR_LIPOPROTEIN"/>
    <property type="match status" value="1"/>
</dbReference>
<keyword evidence="1" id="KW-0732">Signal</keyword>
<evidence type="ECO:0000313" key="2">
    <source>
        <dbReference type="EMBL" id="RHK48494.1"/>
    </source>
</evidence>
<dbReference type="Gene3D" id="1.25.40.390">
    <property type="match status" value="1"/>
</dbReference>
<name>A0A3R6G1D6_9BACT</name>